<name>A0ABR3HE31_LOXSC</name>
<feature type="domain" description="Cyclin-like" evidence="3">
    <location>
        <begin position="248"/>
        <end position="330"/>
    </location>
</feature>
<dbReference type="Gene3D" id="1.10.472.10">
    <property type="entry name" value="Cyclin-like"/>
    <property type="match status" value="2"/>
</dbReference>
<dbReference type="InterPro" id="IPR036915">
    <property type="entry name" value="Cyclin-like_sf"/>
</dbReference>
<keyword evidence="1" id="KW-0195">Cyclin</keyword>
<evidence type="ECO:0000313" key="4">
    <source>
        <dbReference type="EMBL" id="KAL0868618.1"/>
    </source>
</evidence>
<dbReference type="PANTHER" id="PTHR10177">
    <property type="entry name" value="CYCLINS"/>
    <property type="match status" value="1"/>
</dbReference>
<comment type="caution">
    <text evidence="4">The sequence shown here is derived from an EMBL/GenBank/DDBJ whole genome shotgun (WGS) entry which is preliminary data.</text>
</comment>
<evidence type="ECO:0000256" key="2">
    <source>
        <dbReference type="SAM" id="MobiDB-lite"/>
    </source>
</evidence>
<comment type="similarity">
    <text evidence="1">Belongs to the cyclin family.</text>
</comment>
<dbReference type="InterPro" id="IPR006671">
    <property type="entry name" value="Cyclin_N"/>
</dbReference>
<dbReference type="Proteomes" id="UP001549920">
    <property type="component" value="Unassembled WGS sequence"/>
</dbReference>
<protein>
    <recommendedName>
        <fullName evidence="3">Cyclin-like domain-containing protein</fullName>
    </recommendedName>
</protein>
<dbReference type="Pfam" id="PF00134">
    <property type="entry name" value="Cyclin_N"/>
    <property type="match status" value="1"/>
</dbReference>
<evidence type="ECO:0000259" key="3">
    <source>
        <dbReference type="SMART" id="SM00385"/>
    </source>
</evidence>
<dbReference type="SMART" id="SM00385">
    <property type="entry name" value="CYCLIN"/>
    <property type="match status" value="1"/>
</dbReference>
<feature type="region of interest" description="Disordered" evidence="2">
    <location>
        <begin position="159"/>
        <end position="178"/>
    </location>
</feature>
<dbReference type="SUPFAM" id="SSF47954">
    <property type="entry name" value="Cyclin-like"/>
    <property type="match status" value="1"/>
</dbReference>
<proteinExistence type="inferred from homology"/>
<dbReference type="InterPro" id="IPR039361">
    <property type="entry name" value="Cyclin"/>
</dbReference>
<evidence type="ECO:0000313" key="5">
    <source>
        <dbReference type="Proteomes" id="UP001549920"/>
    </source>
</evidence>
<keyword evidence="5" id="KW-1185">Reference proteome</keyword>
<evidence type="ECO:0000256" key="1">
    <source>
        <dbReference type="RuleBase" id="RU000383"/>
    </source>
</evidence>
<accession>A0ABR3HE31</accession>
<dbReference type="EMBL" id="JBEUOH010000021">
    <property type="protein sequence ID" value="KAL0868618.1"/>
    <property type="molecule type" value="Genomic_DNA"/>
</dbReference>
<gene>
    <name evidence="4" type="ORF">ABMA27_008077</name>
</gene>
<sequence length="483" mass="54964">MESDKENINKMKASTRIPLPLQPLPALPKHLVESKKRNVHEVNERYPLKTLNTQALALPGPSLKCVANRPKNQMFDTKHVTLRQRVEQLDWDYKVFKDDRGNDDQVIMISDDEDVSRRDEFMFFTENKERNCLGEARAAVTPALKSPSLEPSRVKQIKRSLKRPHSRELQGLSPVCKEQQPVDEKVKRRLHFSEPLQERLSSPDQLKKSYMVSLCRTYALDMFSYLLETEQKSTAPRISSIMRACVINWLMKVNGPDGNPATIQTATWYLDSVLVVGQVQVDKLQLIAAACYWIAHKLHGSGLSGQRLVKYANYAFTPERLLAAEKAVLERLKFPSQPVVPQEFITYLAWWCNSSRPGEIEVAATFLCMSGIMVDKSLCSECPSVVGAAAVRNALILLRKRDLLIHLQTCPVFRAAEKKATNIAYTCSILRRAVRTVATPTYEYRTPFEHYGTPPHYIAQRVINAANELSVMDARNTCRKHLQ</sequence>
<reference evidence="4 5" key="1">
    <citation type="submission" date="2024-06" db="EMBL/GenBank/DDBJ databases">
        <title>A chromosome-level genome assembly of beet webworm, Loxostege sticticalis.</title>
        <authorList>
            <person name="Zhang Y."/>
        </authorList>
    </citation>
    <scope>NUCLEOTIDE SEQUENCE [LARGE SCALE GENOMIC DNA]</scope>
    <source>
        <strain evidence="4">AQ026</strain>
        <tissue evidence="4">Whole body</tissue>
    </source>
</reference>
<organism evidence="4 5">
    <name type="scientific">Loxostege sticticalis</name>
    <name type="common">Beet webworm moth</name>
    <dbReference type="NCBI Taxonomy" id="481309"/>
    <lineage>
        <taxon>Eukaryota</taxon>
        <taxon>Metazoa</taxon>
        <taxon>Ecdysozoa</taxon>
        <taxon>Arthropoda</taxon>
        <taxon>Hexapoda</taxon>
        <taxon>Insecta</taxon>
        <taxon>Pterygota</taxon>
        <taxon>Neoptera</taxon>
        <taxon>Endopterygota</taxon>
        <taxon>Lepidoptera</taxon>
        <taxon>Glossata</taxon>
        <taxon>Ditrysia</taxon>
        <taxon>Pyraloidea</taxon>
        <taxon>Crambidae</taxon>
        <taxon>Pyraustinae</taxon>
        <taxon>Loxostege</taxon>
    </lineage>
</organism>
<dbReference type="InterPro" id="IPR013763">
    <property type="entry name" value="Cyclin-like_dom"/>
</dbReference>